<name>A0A067LXM0_BOTB1</name>
<feature type="region of interest" description="Disordered" evidence="4">
    <location>
        <begin position="69"/>
        <end position="91"/>
    </location>
</feature>
<dbReference type="InterPro" id="IPR019734">
    <property type="entry name" value="TPR_rpt"/>
</dbReference>
<evidence type="ECO:0000313" key="7">
    <source>
        <dbReference type="Proteomes" id="UP000027195"/>
    </source>
</evidence>
<dbReference type="InterPro" id="IPR011990">
    <property type="entry name" value="TPR-like_helical_dom_sf"/>
</dbReference>
<dbReference type="Pfam" id="PF14559">
    <property type="entry name" value="TPR_19"/>
    <property type="match status" value="1"/>
</dbReference>
<accession>A0A067LXM0</accession>
<dbReference type="PANTHER" id="PTHR23083">
    <property type="entry name" value="TETRATRICOPEPTIDE REPEAT PROTEIN, TPR"/>
    <property type="match status" value="1"/>
</dbReference>
<protein>
    <recommendedName>
        <fullName evidence="8">TPR-like protein</fullName>
    </recommendedName>
</protein>
<dbReference type="PROSITE" id="PS50005">
    <property type="entry name" value="TPR"/>
    <property type="match status" value="2"/>
</dbReference>
<evidence type="ECO:0000256" key="5">
    <source>
        <dbReference type="SAM" id="SignalP"/>
    </source>
</evidence>
<evidence type="ECO:0000313" key="6">
    <source>
        <dbReference type="EMBL" id="KDQ07095.1"/>
    </source>
</evidence>
<dbReference type="Gene3D" id="1.25.40.10">
    <property type="entry name" value="Tetratricopeptide repeat domain"/>
    <property type="match status" value="2"/>
</dbReference>
<dbReference type="Proteomes" id="UP000027195">
    <property type="component" value="Unassembled WGS sequence"/>
</dbReference>
<dbReference type="InParanoid" id="A0A067LXM0"/>
<feature type="repeat" description="TPR" evidence="3">
    <location>
        <begin position="949"/>
        <end position="982"/>
    </location>
</feature>
<feature type="region of interest" description="Disordered" evidence="4">
    <location>
        <begin position="649"/>
        <end position="674"/>
    </location>
</feature>
<evidence type="ECO:0000256" key="3">
    <source>
        <dbReference type="PROSITE-ProRule" id="PRU00339"/>
    </source>
</evidence>
<dbReference type="InterPro" id="IPR051722">
    <property type="entry name" value="Endocytosis_PI4K-reg_protein"/>
</dbReference>
<feature type="chain" id="PRO_5001640826" description="TPR-like protein" evidence="5">
    <location>
        <begin position="24"/>
        <end position="1071"/>
    </location>
</feature>
<comment type="similarity">
    <text evidence="2">Belongs to the YPP1 family.</text>
</comment>
<keyword evidence="3" id="KW-0802">TPR repeat</keyword>
<comment type="function">
    <text evidence="1">Involved in endocytosis.</text>
</comment>
<evidence type="ECO:0000256" key="2">
    <source>
        <dbReference type="ARBA" id="ARBA00038251"/>
    </source>
</evidence>
<organism evidence="6 7">
    <name type="scientific">Botryobasidium botryosum (strain FD-172 SS1)</name>
    <dbReference type="NCBI Taxonomy" id="930990"/>
    <lineage>
        <taxon>Eukaryota</taxon>
        <taxon>Fungi</taxon>
        <taxon>Dikarya</taxon>
        <taxon>Basidiomycota</taxon>
        <taxon>Agaricomycotina</taxon>
        <taxon>Agaricomycetes</taxon>
        <taxon>Cantharellales</taxon>
        <taxon>Botryobasidiaceae</taxon>
        <taxon>Botryobasidium</taxon>
    </lineage>
</organism>
<evidence type="ECO:0000256" key="1">
    <source>
        <dbReference type="ARBA" id="ARBA00002550"/>
    </source>
</evidence>
<feature type="repeat" description="TPR" evidence="3">
    <location>
        <begin position="583"/>
        <end position="616"/>
    </location>
</feature>
<evidence type="ECO:0008006" key="8">
    <source>
        <dbReference type="Google" id="ProtNLM"/>
    </source>
</evidence>
<keyword evidence="5" id="KW-0732">Signal</keyword>
<dbReference type="HOGENOM" id="CLU_004745_0_0_1"/>
<dbReference type="STRING" id="930990.A0A067LXM0"/>
<evidence type="ECO:0000256" key="4">
    <source>
        <dbReference type="SAM" id="MobiDB-lite"/>
    </source>
</evidence>
<gene>
    <name evidence="6" type="ORF">BOTBODRAFT_192620</name>
</gene>
<feature type="signal peptide" evidence="5">
    <location>
        <begin position="1"/>
        <end position="23"/>
    </location>
</feature>
<dbReference type="OrthoDB" id="29013at2759"/>
<dbReference type="EMBL" id="KL198115">
    <property type="protein sequence ID" value="KDQ07095.1"/>
    <property type="molecule type" value="Genomic_DNA"/>
</dbReference>
<dbReference type="SUPFAM" id="SSF48452">
    <property type="entry name" value="TPR-like"/>
    <property type="match status" value="1"/>
</dbReference>
<feature type="region of interest" description="Disordered" evidence="4">
    <location>
        <begin position="883"/>
        <end position="906"/>
    </location>
</feature>
<dbReference type="SMART" id="SM00028">
    <property type="entry name" value="TPR"/>
    <property type="match status" value="6"/>
</dbReference>
<reference evidence="7" key="1">
    <citation type="journal article" date="2014" name="Proc. Natl. Acad. Sci. U.S.A.">
        <title>Extensive sampling of basidiomycete genomes demonstrates inadequacy of the white-rot/brown-rot paradigm for wood decay fungi.</title>
        <authorList>
            <person name="Riley R."/>
            <person name="Salamov A.A."/>
            <person name="Brown D.W."/>
            <person name="Nagy L.G."/>
            <person name="Floudas D."/>
            <person name="Held B.W."/>
            <person name="Levasseur A."/>
            <person name="Lombard V."/>
            <person name="Morin E."/>
            <person name="Otillar R."/>
            <person name="Lindquist E.A."/>
            <person name="Sun H."/>
            <person name="LaButti K.M."/>
            <person name="Schmutz J."/>
            <person name="Jabbour D."/>
            <person name="Luo H."/>
            <person name="Baker S.E."/>
            <person name="Pisabarro A.G."/>
            <person name="Walton J.D."/>
            <person name="Blanchette R.A."/>
            <person name="Henrissat B."/>
            <person name="Martin F."/>
            <person name="Cullen D."/>
            <person name="Hibbett D.S."/>
            <person name="Grigoriev I.V."/>
        </authorList>
    </citation>
    <scope>NUCLEOTIDE SEQUENCE [LARGE SCALE GENOMIC DNA]</scope>
    <source>
        <strain evidence="7">FD-172 SS1</strain>
    </source>
</reference>
<proteinExistence type="inferred from homology"/>
<sequence>MANLKASFFGMQLHSALCRGAWADPTPAKARNGSPISWVELLRKFRKHCPEEQVLAVIASQNQSLNLLHLKSNSSNPNPRPGPDDVDNDAQSLGSPYLLGADCHIEEEGIDEARAGLRELESAKAGRHGESIKFTKACYHYGLGEYQQCLDTLSSIDFLLEPSLTDVSAASTVSTARSGSISSAITPNTLEVALSRTGSVAGSIGSAGLPRRVSGELSEMQEWWVVERLRGRCYEGMAHEKLDNVSAALTAYDAAATSLERLALAKTIPSGDRQKWEMFNRHRELWRWAERALRRAAILASTTKDIQEALRFLRLYTFYSSRWPSTFRPSSRGVVYTLCLRALCLTAPIPLKTSNSARQKWLEDSHRVAKEYKAVLHATKRFPRAGRINPAVLDFVDLCMAIWERGGCGESDAEIGWVVDTMWWATKLTFQSHRVMRHLTRLLLATENLLQAKRAFGVYVQLVSKARETSTGEEAREGGHDRDDDRTFILALLFGARMLCRYGASEVDAMEADRMVHLAEQVRVGGDQALRDDDKVLAKVRKGQGIVGAALATFDAQPSSRPKKLATALSNLVSSSELDPTSANTFYHLALVQAMSRHPDEAVVLARQAVELNPKEPRAWHLLGLLLTARGDWKSARSILELGLEEETLPDDPDVSEGRRVNGASEDTYHSSEVPLMPEDRILPPSSTLHLPPSDIPPPTAAEKFEISLQLRITQLTLMELAEGAEIASHRWPELFSYFSEHSTSITPPSSRRQSIDMPQSEQGHEYVFIKSGGSEEQGIPSIGVIEPPTPVRSSYTHEDDKKIGQKVSQKLLKGPKHIHQLGKRITRAGGGGNGLGSMRLPQAASAPDLHAVLGSVKPYQASSIHSRGSRVGSFFRVNGHENDGERATISPPPPPVFYNSPPNRRSKRETRLLSNLWLASAANFRRMGKTEQARGAIMEAEVLDEQNPAVWDQLGLYFAAVGNKELAIKTFQKALVIDSEYISALIHLAQQYLDPTPSPPSERAVDLAAGILTYVTQGLGWDVPEAWYFLAKACRLQGRKTREQECLIYALQLQETRCLRPLLVALPIWL</sequence>
<dbReference type="AlphaFoldDB" id="A0A067LXM0"/>
<keyword evidence="7" id="KW-1185">Reference proteome</keyword>
<dbReference type="PANTHER" id="PTHR23083:SF464">
    <property type="entry name" value="TETRATRICOPEPTIDE REPEAT DOMAIN 7, ISOFORM A"/>
    <property type="match status" value="1"/>
</dbReference>